<gene>
    <name evidence="4" type="ORF">Plil01_001183500</name>
</gene>
<sequence>MESRTSISSDTSSFSFMSRDDMLPPLLQPSTSQSSMMDKSSSQLSGRLTSNQNDLTGDGSITTTNSLDLSISSARFILLPRTLLRLEHFVLDVFLAASKKRDELETQRDEAMVHNPPGVESAAYADEPDDSRGERQETRFTVPPLRPRNDSISESLKDDLNAVRSAFMSPLQRMLSSASAKEARAPGSFTSRAIAEETGSGTSEPSKRRGPLTADQMDVRKRLVISRWKVNAHFSNLQMWVISTDRKADVAGCVLSTQLVAKFDSALDGPELSTPLDSNDIITASVWLNKVEVLVGSPKTHDTEAFSPESHSKPTHPTGSLVESFDVNIQYALRQCFRPALVDTLDPESSDEKSDDNSDLNSGGADSGDNGVNSNDDDTKTRPWVDTSRADNSENMADDLPGLFLQDVPADWQEWILSEPTVRVNQIISHVAYRDLPLLLKISSSLTIMLGAEKKIRDAFIARLRTAADDLDWSDVPDAPGDYSEYAHYFGADAVSDNQEPEQDDLLPSQRDVLTRASLIASGIQFQLINNIVDQASPVVEFAAKAIEVILRSESNAMVEVSANCRAEAKYQNLRLVTMESLIEPWSMQVTLSQQRARTRGLDDREQLALSPWKLDVSSDVFLQLNLTDALIANLVAADRAWRWVVNAGGDSREMTEYSTYWIRNNTGMPLRYWGASYKEHSLAPGQEEPLRFNKEQSESDKRNRSEKHRKGGRRNAYVQDRQLFIAVEEEYPSDSLSNIPRKWQSEAPIPVDQVDSRMYALVDFEADITATRMRKCECVIDVLVERGCKYFVVRSTLILENQTSSDLDVEFVTPQRRSILRSWRAGNGPQGHIIPIWKKTVKASSVVPVPVHIVSSGEGYVMVRPPEINGADDSDGNSSSVLPKAYAKERVHLPLFDRGSSAANDNLSHVETDDFGQAQCTIKFRRLYSDRPVRPFMMNVCLSNASSALYHRTLSFHPPLIVHNLTAGPLDFCVATPSDWSPAVEAVTLTNAGMNAGWETREQRLRERGVINVADSLIWHLSSEETPLELSVRMKGFDWSEPLELDDDLGDVVRIKMKDLVSDAHLYITAEVRMSKGHCRELFIYVPYWIVNLTGLKLEYEYDEERMGREHSTTYALHKSGDIDDFVMIY</sequence>
<feature type="compositionally biased region" description="Basic and acidic residues" evidence="2">
    <location>
        <begin position="103"/>
        <end position="112"/>
    </location>
</feature>
<reference evidence="4" key="1">
    <citation type="submission" date="2023-04" db="EMBL/GenBank/DDBJ databases">
        <title>Phytophthora lilii NBRC 32176.</title>
        <authorList>
            <person name="Ichikawa N."/>
            <person name="Sato H."/>
            <person name="Tonouchi N."/>
        </authorList>
    </citation>
    <scope>NUCLEOTIDE SEQUENCE</scope>
    <source>
        <strain evidence="4">NBRC 32176</strain>
    </source>
</reference>
<protein>
    <submittedName>
        <fullName evidence="4">Unnamed protein product</fullName>
    </submittedName>
</protein>
<organism evidence="4 5">
    <name type="scientific">Phytophthora lilii</name>
    <dbReference type="NCBI Taxonomy" id="2077276"/>
    <lineage>
        <taxon>Eukaryota</taxon>
        <taxon>Sar</taxon>
        <taxon>Stramenopiles</taxon>
        <taxon>Oomycota</taxon>
        <taxon>Peronosporomycetes</taxon>
        <taxon>Peronosporales</taxon>
        <taxon>Peronosporaceae</taxon>
        <taxon>Phytophthora</taxon>
    </lineage>
</organism>
<evidence type="ECO:0000256" key="1">
    <source>
        <dbReference type="ARBA" id="ARBA00006545"/>
    </source>
</evidence>
<comment type="similarity">
    <text evidence="1">Belongs to the VPS13 family.</text>
</comment>
<dbReference type="GO" id="GO:0006623">
    <property type="term" value="P:protein targeting to vacuole"/>
    <property type="evidence" value="ECO:0007669"/>
    <property type="project" value="TreeGrafter"/>
</dbReference>
<keyword evidence="5" id="KW-1185">Reference proteome</keyword>
<feature type="region of interest" description="Disordered" evidence="2">
    <location>
        <begin position="685"/>
        <end position="715"/>
    </location>
</feature>
<feature type="compositionally biased region" description="Low complexity" evidence="2">
    <location>
        <begin position="359"/>
        <end position="374"/>
    </location>
</feature>
<evidence type="ECO:0000256" key="2">
    <source>
        <dbReference type="SAM" id="MobiDB-lite"/>
    </source>
</evidence>
<feature type="compositionally biased region" description="Basic and acidic residues" evidence="2">
    <location>
        <begin position="689"/>
        <end position="704"/>
    </location>
</feature>
<feature type="region of interest" description="Disordered" evidence="2">
    <location>
        <begin position="178"/>
        <end position="214"/>
    </location>
</feature>
<dbReference type="InterPro" id="IPR009543">
    <property type="entry name" value="VPS13_VAB"/>
</dbReference>
<evidence type="ECO:0000313" key="4">
    <source>
        <dbReference type="EMBL" id="GMF28162.1"/>
    </source>
</evidence>
<feature type="compositionally biased region" description="Basic residues" evidence="2">
    <location>
        <begin position="705"/>
        <end position="714"/>
    </location>
</feature>
<evidence type="ECO:0000313" key="5">
    <source>
        <dbReference type="Proteomes" id="UP001165083"/>
    </source>
</evidence>
<feature type="domain" description="Vacuolar protein sorting-associated protein 13 VPS13 adaptor binding" evidence="3">
    <location>
        <begin position="952"/>
        <end position="1106"/>
    </location>
</feature>
<dbReference type="Pfam" id="PF25036">
    <property type="entry name" value="VPS13_VAB"/>
    <property type="match status" value="1"/>
</dbReference>
<feature type="region of interest" description="Disordered" evidence="2">
    <location>
        <begin position="103"/>
        <end position="152"/>
    </location>
</feature>
<dbReference type="AlphaFoldDB" id="A0A9W6U8Q4"/>
<name>A0A9W6U8Q4_9STRA</name>
<feature type="compositionally biased region" description="Low complexity" evidence="2">
    <location>
        <begin position="1"/>
        <end position="45"/>
    </location>
</feature>
<comment type="caution">
    <text evidence="4">The sequence shown here is derived from an EMBL/GenBank/DDBJ whole genome shotgun (WGS) entry which is preliminary data.</text>
</comment>
<dbReference type="EMBL" id="BSXW01000697">
    <property type="protein sequence ID" value="GMF28162.1"/>
    <property type="molecule type" value="Genomic_DNA"/>
</dbReference>
<dbReference type="PANTHER" id="PTHR16166:SF93">
    <property type="entry name" value="INTERMEMBRANE LIPID TRANSFER PROTEIN VPS13"/>
    <property type="match status" value="1"/>
</dbReference>
<feature type="region of interest" description="Disordered" evidence="2">
    <location>
        <begin position="1"/>
        <end position="58"/>
    </location>
</feature>
<dbReference type="GO" id="GO:0045053">
    <property type="term" value="P:protein retention in Golgi apparatus"/>
    <property type="evidence" value="ECO:0007669"/>
    <property type="project" value="TreeGrafter"/>
</dbReference>
<dbReference type="InterPro" id="IPR026847">
    <property type="entry name" value="VPS13"/>
</dbReference>
<proteinExistence type="inferred from homology"/>
<feature type="region of interest" description="Disordered" evidence="2">
    <location>
        <begin position="300"/>
        <end position="319"/>
    </location>
</feature>
<feature type="compositionally biased region" description="Basic and acidic residues" evidence="2">
    <location>
        <begin position="377"/>
        <end position="392"/>
    </location>
</feature>
<feature type="compositionally biased region" description="Polar residues" evidence="2">
    <location>
        <begin position="46"/>
        <end position="58"/>
    </location>
</feature>
<feature type="region of interest" description="Disordered" evidence="2">
    <location>
        <begin position="345"/>
        <end position="396"/>
    </location>
</feature>
<accession>A0A9W6U8Q4</accession>
<evidence type="ECO:0000259" key="3">
    <source>
        <dbReference type="Pfam" id="PF25036"/>
    </source>
</evidence>
<dbReference type="PANTHER" id="PTHR16166">
    <property type="entry name" value="VACUOLAR PROTEIN SORTING-ASSOCIATED PROTEIN VPS13"/>
    <property type="match status" value="1"/>
</dbReference>
<dbReference type="Proteomes" id="UP001165083">
    <property type="component" value="Unassembled WGS sequence"/>
</dbReference>